<reference evidence="4 5" key="1">
    <citation type="submission" date="2019-03" db="EMBL/GenBank/DDBJ databases">
        <title>Dyadobacter AR-3-6 sp. nov., isolated from arctic soil.</title>
        <authorList>
            <person name="Chaudhary D.K."/>
        </authorList>
    </citation>
    <scope>NUCLEOTIDE SEQUENCE [LARGE SCALE GENOMIC DNA]</scope>
    <source>
        <strain evidence="4 5">AR-3-6</strain>
    </source>
</reference>
<dbReference type="GO" id="GO:0000166">
    <property type="term" value="F:nucleotide binding"/>
    <property type="evidence" value="ECO:0007669"/>
    <property type="project" value="InterPro"/>
</dbReference>
<dbReference type="InterPro" id="IPR000683">
    <property type="entry name" value="Gfo/Idh/MocA-like_OxRdtase_N"/>
</dbReference>
<dbReference type="InterPro" id="IPR050463">
    <property type="entry name" value="Gfo/Idh/MocA_oxidrdct_glycsds"/>
</dbReference>
<dbReference type="RefSeq" id="WP_131960231.1">
    <property type="nucleotide sequence ID" value="NZ_SMFL01000008.1"/>
</dbReference>
<dbReference type="Gene3D" id="3.40.50.720">
    <property type="entry name" value="NAD(P)-binding Rossmann-like Domain"/>
    <property type="match status" value="1"/>
</dbReference>
<dbReference type="InterPro" id="IPR032459">
    <property type="entry name" value="Oxidoreduct_C"/>
</dbReference>
<sequence>MKGKLFMIALTGILALNQGCNQKKEEAEGTGESKKPLSLIVVEPGHFHAALVQKSMYGDVDSVVHVYASEGPDVKAYLDKIEKYNTRPEDPTHWKEEVYTGTDFFDKMISEKKGNVVVLAGNNQKKTDFIKKSVDAGLNVLADKPMAIDAAGFDKLQEAFTSAEKNKVLLYDIMTERYEITNTLQRELALLPDIFGELQKGTPANPSVVKESVHHFFKYISGEALVRPTWFFDVNQQGEGMVDVTTHLVDLVQWSCFPNVSLDYKNDIKLLSTKRSATQITPSQFKLVTKSDTYPEFLKKDVKDTTLNVYSNGELNYTLKGVHAKVSVIWNFQAPEGTGDTHYSIMKGSKANLIVRQGKDQKYKPVLYIESTDKSKAYEDALATGFKSVQEKFPGIELKKNAAGWEITIPAKYDTGHESHFAQVANKYMEYLKAGKLPEWEVPNMIAKYYTTTLALKQAKEKK</sequence>
<protein>
    <submittedName>
        <fullName evidence="4">Oxidoreductase</fullName>
    </submittedName>
</protein>
<dbReference type="InterPro" id="IPR036291">
    <property type="entry name" value="NAD(P)-bd_dom_sf"/>
</dbReference>
<feature type="domain" description="Gfo/Idh/MocA-like oxidoreductase N-terminal" evidence="2">
    <location>
        <begin position="96"/>
        <end position="165"/>
    </location>
</feature>
<feature type="domain" description="Putative oxidoreductase C-terminal" evidence="3">
    <location>
        <begin position="184"/>
        <end position="460"/>
    </location>
</feature>
<dbReference type="PANTHER" id="PTHR43818">
    <property type="entry name" value="BCDNA.GH03377"/>
    <property type="match status" value="1"/>
</dbReference>
<dbReference type="PANTHER" id="PTHR43818:SF11">
    <property type="entry name" value="BCDNA.GH03377"/>
    <property type="match status" value="1"/>
</dbReference>
<keyword evidence="5" id="KW-1185">Reference proteome</keyword>
<dbReference type="SUPFAM" id="SSF51735">
    <property type="entry name" value="NAD(P)-binding Rossmann-fold domains"/>
    <property type="match status" value="1"/>
</dbReference>
<evidence type="ECO:0000313" key="5">
    <source>
        <dbReference type="Proteomes" id="UP000294850"/>
    </source>
</evidence>
<dbReference type="GO" id="GO:0016491">
    <property type="term" value="F:oxidoreductase activity"/>
    <property type="evidence" value="ECO:0007669"/>
    <property type="project" value="UniProtKB-KW"/>
</dbReference>
<accession>A0A4R5DLF3</accession>
<dbReference type="Pfam" id="PF01408">
    <property type="entry name" value="GFO_IDH_MocA"/>
    <property type="match status" value="1"/>
</dbReference>
<evidence type="ECO:0000256" key="1">
    <source>
        <dbReference type="ARBA" id="ARBA00023002"/>
    </source>
</evidence>
<organism evidence="4 5">
    <name type="scientific">Dyadobacter psychrotolerans</name>
    <dbReference type="NCBI Taxonomy" id="2541721"/>
    <lineage>
        <taxon>Bacteria</taxon>
        <taxon>Pseudomonadati</taxon>
        <taxon>Bacteroidota</taxon>
        <taxon>Cytophagia</taxon>
        <taxon>Cytophagales</taxon>
        <taxon>Spirosomataceae</taxon>
        <taxon>Dyadobacter</taxon>
    </lineage>
</organism>
<dbReference type="Proteomes" id="UP000294850">
    <property type="component" value="Unassembled WGS sequence"/>
</dbReference>
<name>A0A4R5DLF3_9BACT</name>
<evidence type="ECO:0000313" key="4">
    <source>
        <dbReference type="EMBL" id="TDE12811.1"/>
    </source>
</evidence>
<proteinExistence type="predicted"/>
<evidence type="ECO:0000259" key="3">
    <source>
        <dbReference type="Pfam" id="PF16490"/>
    </source>
</evidence>
<evidence type="ECO:0000259" key="2">
    <source>
        <dbReference type="Pfam" id="PF01408"/>
    </source>
</evidence>
<dbReference type="Pfam" id="PF16490">
    <property type="entry name" value="Oxidoreduct_C"/>
    <property type="match status" value="1"/>
</dbReference>
<dbReference type="AlphaFoldDB" id="A0A4R5DLF3"/>
<gene>
    <name evidence="4" type="ORF">E0F88_20920</name>
</gene>
<comment type="caution">
    <text evidence="4">The sequence shown here is derived from an EMBL/GenBank/DDBJ whole genome shotgun (WGS) entry which is preliminary data.</text>
</comment>
<keyword evidence="1" id="KW-0560">Oxidoreductase</keyword>
<dbReference type="EMBL" id="SMFL01000008">
    <property type="protein sequence ID" value="TDE12811.1"/>
    <property type="molecule type" value="Genomic_DNA"/>
</dbReference>
<dbReference type="OrthoDB" id="9785257at2"/>